<feature type="region of interest" description="Disordered" evidence="1">
    <location>
        <begin position="1"/>
        <end position="112"/>
    </location>
</feature>
<organism evidence="2 3">
    <name type="scientific">Geodia barretti</name>
    <name type="common">Barrett's horny sponge</name>
    <dbReference type="NCBI Taxonomy" id="519541"/>
    <lineage>
        <taxon>Eukaryota</taxon>
        <taxon>Metazoa</taxon>
        <taxon>Porifera</taxon>
        <taxon>Demospongiae</taxon>
        <taxon>Heteroscleromorpha</taxon>
        <taxon>Tetractinellida</taxon>
        <taxon>Astrophorina</taxon>
        <taxon>Geodiidae</taxon>
        <taxon>Geodia</taxon>
    </lineage>
</organism>
<feature type="compositionally biased region" description="Pro residues" evidence="1">
    <location>
        <begin position="78"/>
        <end position="88"/>
    </location>
</feature>
<proteinExistence type="predicted"/>
<feature type="compositionally biased region" description="Gly residues" evidence="1">
    <location>
        <begin position="62"/>
        <end position="75"/>
    </location>
</feature>
<name>A0AA35RFE1_GEOBA</name>
<dbReference type="AlphaFoldDB" id="A0AA35RFE1"/>
<evidence type="ECO:0000313" key="3">
    <source>
        <dbReference type="Proteomes" id="UP001174909"/>
    </source>
</evidence>
<dbReference type="Proteomes" id="UP001174909">
    <property type="component" value="Unassembled WGS sequence"/>
</dbReference>
<gene>
    <name evidence="2" type="ORF">GBAR_LOCUS6911</name>
</gene>
<reference evidence="2" key="1">
    <citation type="submission" date="2023-03" db="EMBL/GenBank/DDBJ databases">
        <authorList>
            <person name="Steffen K."/>
            <person name="Cardenas P."/>
        </authorList>
    </citation>
    <scope>NUCLEOTIDE SEQUENCE</scope>
</reference>
<dbReference type="EMBL" id="CASHTH010001038">
    <property type="protein sequence ID" value="CAI8010475.1"/>
    <property type="molecule type" value="Genomic_DNA"/>
</dbReference>
<evidence type="ECO:0000256" key="1">
    <source>
        <dbReference type="SAM" id="MobiDB-lite"/>
    </source>
</evidence>
<sequence length="112" mass="11570">MYILRNGPQFNPRVGNLSGRPGFCGEGHQPQGRRSPFDYSQHAPQLPGLHRAGAGADYGPPLRGGRGDGPTGGCGPERLPPYPEPGPRLRPGDCPPAHASAGRPGLGCNGLG</sequence>
<evidence type="ECO:0000313" key="2">
    <source>
        <dbReference type="EMBL" id="CAI8010475.1"/>
    </source>
</evidence>
<protein>
    <submittedName>
        <fullName evidence="2">Uncharacterized protein</fullName>
    </submittedName>
</protein>
<keyword evidence="3" id="KW-1185">Reference proteome</keyword>
<accession>A0AA35RFE1</accession>
<comment type="caution">
    <text evidence="2">The sequence shown here is derived from an EMBL/GenBank/DDBJ whole genome shotgun (WGS) entry which is preliminary data.</text>
</comment>